<dbReference type="AlphaFoldDB" id="A0A6B2LUU2"/>
<protein>
    <recommendedName>
        <fullName evidence="1">PABC domain-containing protein</fullName>
    </recommendedName>
</protein>
<dbReference type="Pfam" id="PF00658">
    <property type="entry name" value="MLLE"/>
    <property type="match status" value="1"/>
</dbReference>
<dbReference type="Gene3D" id="1.10.1900.10">
    <property type="entry name" value="c-terminal domain of poly(a) binding protein"/>
    <property type="match status" value="1"/>
</dbReference>
<dbReference type="PROSITE" id="PS51309">
    <property type="entry name" value="PABC"/>
    <property type="match status" value="1"/>
</dbReference>
<dbReference type="EMBL" id="GIBP01011905">
    <property type="protein sequence ID" value="NDV40874.1"/>
    <property type="molecule type" value="Transcribed_RNA"/>
</dbReference>
<evidence type="ECO:0000313" key="2">
    <source>
        <dbReference type="EMBL" id="NDV40874.1"/>
    </source>
</evidence>
<evidence type="ECO:0000259" key="1">
    <source>
        <dbReference type="PROSITE" id="PS51309"/>
    </source>
</evidence>
<organism evidence="2">
    <name type="scientific">Arcella intermedia</name>
    <dbReference type="NCBI Taxonomy" id="1963864"/>
    <lineage>
        <taxon>Eukaryota</taxon>
        <taxon>Amoebozoa</taxon>
        <taxon>Tubulinea</taxon>
        <taxon>Elardia</taxon>
        <taxon>Arcellinida</taxon>
        <taxon>Sphaerothecina</taxon>
        <taxon>Arcellidae</taxon>
        <taxon>Arcella</taxon>
    </lineage>
</organism>
<proteinExistence type="predicted"/>
<sequence length="85" mass="9729">MIYAGAVPFTKEALLKVPPVERRQMIGEVLYPMVQQINPELAGKITGMILEVDLELLLEVVYNKERRDQMVAEALQVLRDFLSKK</sequence>
<dbReference type="SMART" id="SM00517">
    <property type="entry name" value="PolyA"/>
    <property type="match status" value="1"/>
</dbReference>
<dbReference type="InterPro" id="IPR036053">
    <property type="entry name" value="PABP-dom"/>
</dbReference>
<reference evidence="2" key="1">
    <citation type="journal article" date="2020" name="J. Eukaryot. Microbiol.">
        <title>De novo Sequencing, Assembly and Annotation of the Transcriptome for the Free-Living Testate Amoeba Arcella intermedia.</title>
        <authorList>
            <person name="Ribeiro G.M."/>
            <person name="Porfirio-Sousa A.L."/>
            <person name="Maurer-Alcala X.X."/>
            <person name="Katz L.A."/>
            <person name="Lahr D.J.G."/>
        </authorList>
    </citation>
    <scope>NUCLEOTIDE SEQUENCE</scope>
</reference>
<name>A0A6B2LUU2_9EUKA</name>
<feature type="domain" description="PABC" evidence="1">
    <location>
        <begin position="6"/>
        <end position="83"/>
    </location>
</feature>
<accession>A0A6B2LUU2</accession>
<dbReference type="SUPFAM" id="SSF63570">
    <property type="entry name" value="PABC (PABP) domain"/>
    <property type="match status" value="1"/>
</dbReference>
<dbReference type="GO" id="GO:0003723">
    <property type="term" value="F:RNA binding"/>
    <property type="evidence" value="ECO:0007669"/>
    <property type="project" value="InterPro"/>
</dbReference>
<dbReference type="InterPro" id="IPR002004">
    <property type="entry name" value="PABP_HYD_C"/>
</dbReference>